<evidence type="ECO:0000313" key="2">
    <source>
        <dbReference type="EMBL" id="MER2251904.1"/>
    </source>
</evidence>
<keyword evidence="1" id="KW-0732">Signal</keyword>
<accession>A0ABV1QRD1</accession>
<dbReference type="Proteomes" id="UP001480955">
    <property type="component" value="Unassembled WGS sequence"/>
</dbReference>
<comment type="caution">
    <text evidence="2">The sequence shown here is derived from an EMBL/GenBank/DDBJ whole genome shotgun (WGS) entry which is preliminary data.</text>
</comment>
<proteinExistence type="predicted"/>
<feature type="signal peptide" evidence="1">
    <location>
        <begin position="1"/>
        <end position="22"/>
    </location>
</feature>
<name>A0ABV1QRD1_9HYPH</name>
<keyword evidence="3" id="KW-1185">Reference proteome</keyword>
<feature type="chain" id="PRO_5047457980" evidence="1">
    <location>
        <begin position="23"/>
        <end position="130"/>
    </location>
</feature>
<dbReference type="EMBL" id="JBELQE010000092">
    <property type="protein sequence ID" value="MER2251904.1"/>
    <property type="molecule type" value="Genomic_DNA"/>
</dbReference>
<dbReference type="RefSeq" id="WP_350396270.1">
    <property type="nucleotide sequence ID" value="NZ_JBELQE010000092.1"/>
</dbReference>
<evidence type="ECO:0000256" key="1">
    <source>
        <dbReference type="SAM" id="SignalP"/>
    </source>
</evidence>
<organism evidence="2 3">
    <name type="scientific">Methylorubrum podarium</name>
    <dbReference type="NCBI Taxonomy" id="200476"/>
    <lineage>
        <taxon>Bacteria</taxon>
        <taxon>Pseudomonadati</taxon>
        <taxon>Pseudomonadota</taxon>
        <taxon>Alphaproteobacteria</taxon>
        <taxon>Hyphomicrobiales</taxon>
        <taxon>Methylobacteriaceae</taxon>
        <taxon>Methylorubrum</taxon>
    </lineage>
</organism>
<gene>
    <name evidence="2" type="ORF">ABS772_18460</name>
</gene>
<evidence type="ECO:0000313" key="3">
    <source>
        <dbReference type="Proteomes" id="UP001480955"/>
    </source>
</evidence>
<reference evidence="2 3" key="1">
    <citation type="submission" date="2024-06" db="EMBL/GenBank/DDBJ databases">
        <authorList>
            <person name="Campbell A.G."/>
        </authorList>
    </citation>
    <scope>NUCLEOTIDE SEQUENCE [LARGE SCALE GENOMIC DNA]</scope>
    <source>
        <strain evidence="2 3">EM12</strain>
    </source>
</reference>
<protein>
    <submittedName>
        <fullName evidence="2">Uncharacterized protein</fullName>
    </submittedName>
</protein>
<sequence>MRRRATALAASLILAGAIAAEAQTVVDGSDTGVGAEAARTALVLIEKQMRDPEARVADLRIGRAGALCGTVDVRNRMGTHTGPRPFVADLAENFLGRLPEGPELRSPASPAAFTAMERTRALFAANCTEG</sequence>